<dbReference type="RefSeq" id="WP_095044306.1">
    <property type="nucleotide sequence ID" value="NZ_LN890655.1"/>
</dbReference>
<dbReference type="Proteomes" id="UP000215027">
    <property type="component" value="Chromosome I"/>
</dbReference>
<dbReference type="EMBL" id="LN890655">
    <property type="protein sequence ID" value="CUS05045.2"/>
    <property type="molecule type" value="Genomic_DNA"/>
</dbReference>
<dbReference type="InterPro" id="IPR017850">
    <property type="entry name" value="Alkaline_phosphatase_core_sf"/>
</dbReference>
<keyword evidence="6" id="KW-1185">Reference proteome</keyword>
<dbReference type="GO" id="GO:0008973">
    <property type="term" value="F:phosphopentomutase activity"/>
    <property type="evidence" value="ECO:0007669"/>
    <property type="project" value="InterPro"/>
</dbReference>
<organism evidence="5 6">
    <name type="scientific">Candidatus Promineifilum breve</name>
    <dbReference type="NCBI Taxonomy" id="1806508"/>
    <lineage>
        <taxon>Bacteria</taxon>
        <taxon>Bacillati</taxon>
        <taxon>Chloroflexota</taxon>
        <taxon>Ardenticatenia</taxon>
        <taxon>Candidatus Promineifilales</taxon>
        <taxon>Candidatus Promineifilaceae</taxon>
        <taxon>Candidatus Promineifilum</taxon>
    </lineage>
</organism>
<evidence type="ECO:0000313" key="6">
    <source>
        <dbReference type="Proteomes" id="UP000215027"/>
    </source>
</evidence>
<dbReference type="GO" id="GO:0000287">
    <property type="term" value="F:magnesium ion binding"/>
    <property type="evidence" value="ECO:0007669"/>
    <property type="project" value="InterPro"/>
</dbReference>
<dbReference type="AlphaFoldDB" id="A0A160T7H7"/>
<accession>A0A160T7H7</accession>
<dbReference type="Pfam" id="PF01676">
    <property type="entry name" value="Metalloenzyme"/>
    <property type="match status" value="1"/>
</dbReference>
<feature type="domain" description="Metalloenzyme" evidence="4">
    <location>
        <begin position="205"/>
        <end position="307"/>
    </location>
</feature>
<evidence type="ECO:0000313" key="5">
    <source>
        <dbReference type="EMBL" id="CUS05045.2"/>
    </source>
</evidence>
<name>A0A160T7H7_9CHLR</name>
<protein>
    <submittedName>
        <fullName evidence="5">Phosphoglycerate mutase family protein</fullName>
    </submittedName>
</protein>
<dbReference type="InterPro" id="IPR006124">
    <property type="entry name" value="Metalloenzyme"/>
</dbReference>
<keyword evidence="3" id="KW-0464">Manganese</keyword>
<evidence type="ECO:0000259" key="4">
    <source>
        <dbReference type="Pfam" id="PF01676"/>
    </source>
</evidence>
<evidence type="ECO:0000256" key="1">
    <source>
        <dbReference type="ARBA" id="ARBA00010373"/>
    </source>
</evidence>
<evidence type="ECO:0000256" key="3">
    <source>
        <dbReference type="ARBA" id="ARBA00023211"/>
    </source>
</evidence>
<evidence type="ECO:0000256" key="2">
    <source>
        <dbReference type="ARBA" id="ARBA00022723"/>
    </source>
</evidence>
<dbReference type="SUPFAM" id="SSF53649">
    <property type="entry name" value="Alkaline phosphatase-like"/>
    <property type="match status" value="1"/>
</dbReference>
<dbReference type="OrthoDB" id="9778226at2"/>
<sequence length="311" mass="32833">MLNENAFVHIFFMDGVGLGQADPAENPLAAAAMPHLTGLLGEDWYLAGRERITAPRASLVPTDANLGLPGRPQSATGQATILTGRNVPALVGEHYGPKPNPAVAEVIRAGTLFHEVVAAGGRAALLTPYPERYFAAIESGRRLLSAVPLAADSAGLPLLGAADLRAGQAISPDFTGAGWRDFLGYDDMPVLSLPAAGERIAAVAAGYHFSFFEHWPTDQAGHRGTLAEAVAHLEAIDAVMGGLLAAWDEGRGLLIITSDHGNLEEKGHRQHTRNPVPTILFGRDHAGHAAAIHDLTDIATVVRRHLNLPMP</sequence>
<proteinExistence type="inferred from homology"/>
<reference evidence="5" key="1">
    <citation type="submission" date="2016-01" db="EMBL/GenBank/DDBJ databases">
        <authorList>
            <person name="Mcilroy J.S."/>
            <person name="Karst M S."/>
            <person name="Albertsen M."/>
        </authorList>
    </citation>
    <scope>NUCLEOTIDE SEQUENCE</scope>
    <source>
        <strain evidence="5">Cfx-K</strain>
    </source>
</reference>
<keyword evidence="2" id="KW-0479">Metal-binding</keyword>
<dbReference type="GO" id="GO:0009117">
    <property type="term" value="P:nucleotide metabolic process"/>
    <property type="evidence" value="ECO:0007669"/>
    <property type="project" value="InterPro"/>
</dbReference>
<dbReference type="GO" id="GO:0005829">
    <property type="term" value="C:cytosol"/>
    <property type="evidence" value="ECO:0007669"/>
    <property type="project" value="TreeGrafter"/>
</dbReference>
<comment type="similarity">
    <text evidence="1">Belongs to the phosphopentomutase family.</text>
</comment>
<dbReference type="InterPro" id="IPR010045">
    <property type="entry name" value="DeoB"/>
</dbReference>
<dbReference type="GO" id="GO:0043094">
    <property type="term" value="P:metabolic compound salvage"/>
    <property type="evidence" value="ECO:0007669"/>
    <property type="project" value="InterPro"/>
</dbReference>
<dbReference type="KEGG" id="pbf:CFX0092_A3167"/>
<dbReference type="PANTHER" id="PTHR21110">
    <property type="entry name" value="PHOSPHOPENTOMUTASE"/>
    <property type="match status" value="1"/>
</dbReference>
<dbReference type="Gene3D" id="3.40.720.10">
    <property type="entry name" value="Alkaline Phosphatase, subunit A"/>
    <property type="match status" value="1"/>
</dbReference>
<dbReference type="PANTHER" id="PTHR21110:SF0">
    <property type="entry name" value="PHOSPHOPENTOMUTASE"/>
    <property type="match status" value="1"/>
</dbReference>
<gene>
    <name evidence="5" type="ORF">CFX0092_A3167</name>
</gene>